<evidence type="ECO:0000259" key="2">
    <source>
        <dbReference type="Pfam" id="PF13229"/>
    </source>
</evidence>
<gene>
    <name evidence="3" type="ORF">OSR52_07935</name>
</gene>
<evidence type="ECO:0000256" key="1">
    <source>
        <dbReference type="SAM" id="SignalP"/>
    </source>
</evidence>
<organism evidence="3 4">
    <name type="scientific">Galbibacter pacificus</name>
    <dbReference type="NCBI Taxonomy" id="2996052"/>
    <lineage>
        <taxon>Bacteria</taxon>
        <taxon>Pseudomonadati</taxon>
        <taxon>Bacteroidota</taxon>
        <taxon>Flavobacteriia</taxon>
        <taxon>Flavobacteriales</taxon>
        <taxon>Flavobacteriaceae</taxon>
        <taxon>Galbibacter</taxon>
    </lineage>
</organism>
<proteinExistence type="predicted"/>
<dbReference type="InterPro" id="IPR012334">
    <property type="entry name" value="Pectin_lyas_fold"/>
</dbReference>
<dbReference type="EMBL" id="JAPMUA010000002">
    <property type="protein sequence ID" value="MDG3585797.1"/>
    <property type="molecule type" value="Genomic_DNA"/>
</dbReference>
<accession>A0ABT6FR97</accession>
<sequence>MKKNSWSMLLILLMIFFTSCTDDKALESLINGEDDNMEIIDPDPEDSDDPYNVITDAVDIPCDYDFAATEANASLNISCDYDLGGKSIQLASGVKLNFDGGEIVNGSLDFSGDGVIDGQLLNIDLKIDGDVKIEHPHFIFEPSRWDMVEGKTSDENAFQNKEHINVALELTHEIGGEVFEIDKLDAYFYGKRLTNHPPYSYADNSIKVPTDTHILMSDNTFLRVQPTNNPFSRLLTTFKGQNITIEGGNLVGDRYTHDYSAVVDEVGVSRNTHEYGGLLMILGSHNVVVDNVNIYEGSGDGIMVQGSSIRERDGSIKDGNFQSENVVISNSFIDKCRRNNISITDGSGITVENCTISGAGGEHGSGKDYEGTAPEIGIDLEAYRERKDDGSLYAYEQLENVTIKNNKFTGNHVADVLVFTADFINIENNTMDNRIGINAGHDVKITGNTMKAKPDIQTNVGIGFDHYTVANEELTYNIEASNNKIAGYDTSIRVGSFNVKVNGNEFYDFKQAIYITNIEDAEIGNNVFVSDRDVSYAYFAMGKTTVAKNVTIKGEDISVTHRPLYLTNLNDAIGSSSERITFDECKFSSSRELYLDNCKNITIKNSSMNTEVEQINSENIVLQNNKME</sequence>
<protein>
    <submittedName>
        <fullName evidence="3">Right-handed parallel beta-helix repeat-containing protein</fullName>
    </submittedName>
</protein>
<dbReference type="InterPro" id="IPR039448">
    <property type="entry name" value="Beta_helix"/>
</dbReference>
<dbReference type="PROSITE" id="PS51257">
    <property type="entry name" value="PROKAR_LIPOPROTEIN"/>
    <property type="match status" value="1"/>
</dbReference>
<keyword evidence="1" id="KW-0732">Signal</keyword>
<comment type="caution">
    <text evidence="3">The sequence shown here is derived from an EMBL/GenBank/DDBJ whole genome shotgun (WGS) entry which is preliminary data.</text>
</comment>
<feature type="signal peptide" evidence="1">
    <location>
        <begin position="1"/>
        <end position="21"/>
    </location>
</feature>
<dbReference type="Proteomes" id="UP001153642">
    <property type="component" value="Unassembled WGS sequence"/>
</dbReference>
<evidence type="ECO:0000313" key="3">
    <source>
        <dbReference type="EMBL" id="MDG3585797.1"/>
    </source>
</evidence>
<dbReference type="SUPFAM" id="SSF51126">
    <property type="entry name" value="Pectin lyase-like"/>
    <property type="match status" value="1"/>
</dbReference>
<keyword evidence="4" id="KW-1185">Reference proteome</keyword>
<dbReference type="SMART" id="SM00710">
    <property type="entry name" value="PbH1"/>
    <property type="match status" value="6"/>
</dbReference>
<dbReference type="RefSeq" id="WP_277898947.1">
    <property type="nucleotide sequence ID" value="NZ_JAPMUA010000002.1"/>
</dbReference>
<name>A0ABT6FR97_9FLAO</name>
<dbReference type="Pfam" id="PF13229">
    <property type="entry name" value="Beta_helix"/>
    <property type="match status" value="1"/>
</dbReference>
<evidence type="ECO:0000313" key="4">
    <source>
        <dbReference type="Proteomes" id="UP001153642"/>
    </source>
</evidence>
<dbReference type="Gene3D" id="2.160.20.10">
    <property type="entry name" value="Single-stranded right-handed beta-helix, Pectin lyase-like"/>
    <property type="match status" value="2"/>
</dbReference>
<reference evidence="3" key="1">
    <citation type="submission" date="2022-11" db="EMBL/GenBank/DDBJ databases">
        <title>High-quality draft genome sequence of Galbibacter sp. strain CMA-7.</title>
        <authorList>
            <person name="Wei L."/>
            <person name="Dong C."/>
            <person name="Shao Z."/>
        </authorList>
    </citation>
    <scope>NUCLEOTIDE SEQUENCE</scope>
    <source>
        <strain evidence="3">CMA-7</strain>
    </source>
</reference>
<feature type="chain" id="PRO_5046233450" evidence="1">
    <location>
        <begin position="22"/>
        <end position="628"/>
    </location>
</feature>
<feature type="domain" description="Right handed beta helix" evidence="2">
    <location>
        <begin position="242"/>
        <end position="360"/>
    </location>
</feature>
<dbReference type="InterPro" id="IPR011050">
    <property type="entry name" value="Pectin_lyase_fold/virulence"/>
</dbReference>
<dbReference type="InterPro" id="IPR006626">
    <property type="entry name" value="PbH1"/>
</dbReference>